<reference evidence="1 2" key="1">
    <citation type="submission" date="2022-03" db="EMBL/GenBank/DDBJ databases">
        <authorList>
            <person name="Macdonald S."/>
            <person name="Ahmed S."/>
            <person name="Newling K."/>
        </authorList>
    </citation>
    <scope>NUCLEOTIDE SEQUENCE [LARGE SCALE GENOMIC DNA]</scope>
</reference>
<evidence type="ECO:0000313" key="1">
    <source>
        <dbReference type="EMBL" id="CAH8384328.1"/>
    </source>
</evidence>
<proteinExistence type="predicted"/>
<comment type="caution">
    <text evidence="1">The sequence shown here is derived from an EMBL/GenBank/DDBJ whole genome shotgun (WGS) entry which is preliminary data.</text>
</comment>
<organism evidence="1 2">
    <name type="scientific">Eruca vesicaria subsp. sativa</name>
    <name type="common">Garden rocket</name>
    <name type="synonym">Eruca sativa</name>
    <dbReference type="NCBI Taxonomy" id="29727"/>
    <lineage>
        <taxon>Eukaryota</taxon>
        <taxon>Viridiplantae</taxon>
        <taxon>Streptophyta</taxon>
        <taxon>Embryophyta</taxon>
        <taxon>Tracheophyta</taxon>
        <taxon>Spermatophyta</taxon>
        <taxon>Magnoliopsida</taxon>
        <taxon>eudicotyledons</taxon>
        <taxon>Gunneridae</taxon>
        <taxon>Pentapetalae</taxon>
        <taxon>rosids</taxon>
        <taxon>malvids</taxon>
        <taxon>Brassicales</taxon>
        <taxon>Brassicaceae</taxon>
        <taxon>Brassiceae</taxon>
        <taxon>Eruca</taxon>
    </lineage>
</organism>
<sequence>MNRWGGVTSSLSVPSNRKYAVDLTGWVTFETVGSLLEVLVERANGKIESYVAKVRERGNETRRLTTVKSSLLYSLCLQIVDAPWILTPRN</sequence>
<protein>
    <submittedName>
        <fullName evidence="1">Uncharacterized protein</fullName>
    </submittedName>
</protein>
<keyword evidence="2" id="KW-1185">Reference proteome</keyword>
<accession>A0ABC8LKV3</accession>
<name>A0ABC8LKV3_ERUVS</name>
<gene>
    <name evidence="1" type="ORF">ERUC_LOCUS36811</name>
</gene>
<dbReference type="Proteomes" id="UP001642260">
    <property type="component" value="Unassembled WGS sequence"/>
</dbReference>
<dbReference type="AlphaFoldDB" id="A0ABC8LKV3"/>
<evidence type="ECO:0000313" key="2">
    <source>
        <dbReference type="Proteomes" id="UP001642260"/>
    </source>
</evidence>
<dbReference type="EMBL" id="CAKOAT010612932">
    <property type="protein sequence ID" value="CAH8384328.1"/>
    <property type="molecule type" value="Genomic_DNA"/>
</dbReference>